<gene>
    <name evidence="2" type="ORF">JF625_27190</name>
</gene>
<dbReference type="InterPro" id="IPR036388">
    <property type="entry name" value="WH-like_DNA-bd_sf"/>
</dbReference>
<evidence type="ECO:0000313" key="3">
    <source>
        <dbReference type="Proteomes" id="UP000700706"/>
    </source>
</evidence>
<reference evidence="2" key="1">
    <citation type="submission" date="2020-06" db="EMBL/GenBank/DDBJ databases">
        <title>Stable isotope informed genome-resolved metagenomics uncovers potential trophic interactions in rhizosphere soil.</title>
        <authorList>
            <person name="Starr E.P."/>
            <person name="Shi S."/>
            <person name="Blazewicz S.J."/>
            <person name="Koch B.J."/>
            <person name="Probst A.J."/>
            <person name="Hungate B.A."/>
            <person name="Pett-Ridge J."/>
            <person name="Firestone M.K."/>
            <person name="Banfield J.F."/>
        </authorList>
    </citation>
    <scope>NUCLEOTIDE SEQUENCE</scope>
    <source>
        <strain evidence="2">YM_69_17</strain>
    </source>
</reference>
<organism evidence="2 3">
    <name type="scientific">Inquilinus limosus</name>
    <dbReference type="NCBI Taxonomy" id="171674"/>
    <lineage>
        <taxon>Bacteria</taxon>
        <taxon>Pseudomonadati</taxon>
        <taxon>Pseudomonadota</taxon>
        <taxon>Alphaproteobacteria</taxon>
        <taxon>Rhodospirillales</taxon>
        <taxon>Rhodospirillaceae</taxon>
        <taxon>Inquilinus</taxon>
    </lineage>
</organism>
<name>A0A952FV61_9PROT</name>
<dbReference type="SUPFAM" id="SSF46894">
    <property type="entry name" value="C-terminal effector domain of the bipartite response regulators"/>
    <property type="match status" value="1"/>
</dbReference>
<feature type="domain" description="HTH luxR-type" evidence="1">
    <location>
        <begin position="316"/>
        <end position="373"/>
    </location>
</feature>
<dbReference type="EMBL" id="JAEKLZ010000457">
    <property type="protein sequence ID" value="MBW8728821.1"/>
    <property type="molecule type" value="Genomic_DNA"/>
</dbReference>
<evidence type="ECO:0000313" key="2">
    <source>
        <dbReference type="EMBL" id="MBW8728821.1"/>
    </source>
</evidence>
<evidence type="ECO:0000259" key="1">
    <source>
        <dbReference type="SMART" id="SM00421"/>
    </source>
</evidence>
<dbReference type="InterPro" id="IPR016032">
    <property type="entry name" value="Sig_transdc_resp-reg_C-effctor"/>
</dbReference>
<protein>
    <submittedName>
        <fullName evidence="2">Helix-turn-helix transcriptional regulator</fullName>
    </submittedName>
</protein>
<dbReference type="InterPro" id="IPR000792">
    <property type="entry name" value="Tscrpt_reg_LuxR_C"/>
</dbReference>
<dbReference type="GO" id="GO:0006355">
    <property type="term" value="P:regulation of DNA-templated transcription"/>
    <property type="evidence" value="ECO:0007669"/>
    <property type="project" value="InterPro"/>
</dbReference>
<accession>A0A952FV61</accession>
<dbReference type="Proteomes" id="UP000700706">
    <property type="component" value="Unassembled WGS sequence"/>
</dbReference>
<dbReference type="Gene3D" id="1.10.10.10">
    <property type="entry name" value="Winged helix-like DNA-binding domain superfamily/Winged helix DNA-binding domain"/>
    <property type="match status" value="1"/>
</dbReference>
<sequence length="380" mass="40231">MLAEAISGAVERIYDAALRPEGWADGLEAVRRLVGADHAVLLTREPGRRAGGVGVGVDHEAVRRLAEAAGDGGAAADWLGSIPAGRVVASSSMVADADFLRSEMYNEVVRPMNGFRAGVFAWQGRQRSRFVAVCRPPKVRDFAPAELQALQLVMPHFAAAQRLRQRLAASELMMAGSRAALDALECGVILVDGECRPHFVNRRAAEIARRHRGLRLSSAGIAAAAPAETTLLRQMVAAMAMILARPAEAALPRCAAAASARLCLSDPEGRAPLVLTVAPITAVDPLDGRCGPARAAIFIAAPDEARSVDERALMTAFGLTAREAEVTSRLASGATLGSLAAEWRVSVNTLRGYLKTVFDKTGTRRQADLVRLVMQGFAAA</sequence>
<proteinExistence type="predicted"/>
<comment type="caution">
    <text evidence="2">The sequence shown here is derived from an EMBL/GenBank/DDBJ whole genome shotgun (WGS) entry which is preliminary data.</text>
</comment>
<dbReference type="SMART" id="SM00421">
    <property type="entry name" value="HTH_LUXR"/>
    <property type="match status" value="1"/>
</dbReference>
<dbReference type="GO" id="GO:0003677">
    <property type="term" value="F:DNA binding"/>
    <property type="evidence" value="ECO:0007669"/>
    <property type="project" value="InterPro"/>
</dbReference>
<dbReference type="AlphaFoldDB" id="A0A952FV61"/>